<sequence>MSVISYKCPNCGGELVFDAKEQVYKCPYCLSRFQDLDQAEETENTEEAGKAETEKDGGGVLYSCPSCGAEIVTDATTAATFCYYCHSPVVLKGRVSGEYLPHSILPFQIDEKEAKKRFLEDVRRKKFVPKAFFSKDQIEKLSGVYFPEWVFDGSMDGRLDARTARIRVWMSRDTEFTETKEYHVQKGGHLTFRNLGKNALKKANHELVEGVLPFDLSKEKEFGMGYLSGFFAERRDLDETDLSELVKGEMRGYGETLLRESIGQYDMVTACDCTFQKETVHGRYVLVPIWTLTYRDRKGSLYYYTMNGQNGKVAGKFPLDYGRLAALFFAVMVPVLILCLIGGYFL</sequence>
<keyword evidence="1" id="KW-0812">Transmembrane</keyword>
<dbReference type="Gene3D" id="2.20.28.30">
    <property type="entry name" value="RNA polymerase ii, chain L"/>
    <property type="match status" value="2"/>
</dbReference>
<organism evidence="2 3">
    <name type="scientific">Candidatus Limivivens merdigallinarum</name>
    <dbReference type="NCBI Taxonomy" id="2840859"/>
    <lineage>
        <taxon>Bacteria</taxon>
        <taxon>Bacillati</taxon>
        <taxon>Bacillota</taxon>
        <taxon>Clostridia</taxon>
        <taxon>Lachnospirales</taxon>
        <taxon>Lachnospiraceae</taxon>
        <taxon>Lachnospiraceae incertae sedis</taxon>
        <taxon>Candidatus Limivivens</taxon>
    </lineage>
</organism>
<proteinExistence type="predicted"/>
<dbReference type="AlphaFoldDB" id="A0A9D1D245"/>
<reference evidence="2" key="1">
    <citation type="submission" date="2020-10" db="EMBL/GenBank/DDBJ databases">
        <authorList>
            <person name="Gilroy R."/>
        </authorList>
    </citation>
    <scope>NUCLEOTIDE SEQUENCE</scope>
    <source>
        <strain evidence="2">ChiSjej3B21-11622</strain>
    </source>
</reference>
<accession>A0A9D1D245</accession>
<evidence type="ECO:0000313" key="3">
    <source>
        <dbReference type="Proteomes" id="UP000886886"/>
    </source>
</evidence>
<keyword evidence="1" id="KW-0472">Membrane</keyword>
<feature type="transmembrane region" description="Helical" evidence="1">
    <location>
        <begin position="324"/>
        <end position="345"/>
    </location>
</feature>
<gene>
    <name evidence="2" type="ORF">IAB26_15350</name>
</gene>
<dbReference type="EMBL" id="DVFT01000225">
    <property type="protein sequence ID" value="HIQ97925.1"/>
    <property type="molecule type" value="Genomic_DNA"/>
</dbReference>
<keyword evidence="1" id="KW-1133">Transmembrane helix</keyword>
<dbReference type="Proteomes" id="UP000886886">
    <property type="component" value="Unassembled WGS sequence"/>
</dbReference>
<evidence type="ECO:0000313" key="2">
    <source>
        <dbReference type="EMBL" id="HIQ97925.1"/>
    </source>
</evidence>
<evidence type="ECO:0000256" key="1">
    <source>
        <dbReference type="SAM" id="Phobius"/>
    </source>
</evidence>
<protein>
    <submittedName>
        <fullName evidence="2">TFIIB-type zinc ribbon-containing protein</fullName>
    </submittedName>
</protein>
<name>A0A9D1D245_9FIRM</name>
<comment type="caution">
    <text evidence="2">The sequence shown here is derived from an EMBL/GenBank/DDBJ whole genome shotgun (WGS) entry which is preliminary data.</text>
</comment>
<reference evidence="2" key="2">
    <citation type="journal article" date="2021" name="PeerJ">
        <title>Extensive microbial diversity within the chicken gut microbiome revealed by metagenomics and culture.</title>
        <authorList>
            <person name="Gilroy R."/>
            <person name="Ravi A."/>
            <person name="Getino M."/>
            <person name="Pursley I."/>
            <person name="Horton D.L."/>
            <person name="Alikhan N.F."/>
            <person name="Baker D."/>
            <person name="Gharbi K."/>
            <person name="Hall N."/>
            <person name="Watson M."/>
            <person name="Adriaenssens E.M."/>
            <person name="Foster-Nyarko E."/>
            <person name="Jarju S."/>
            <person name="Secka A."/>
            <person name="Antonio M."/>
            <person name="Oren A."/>
            <person name="Chaudhuri R.R."/>
            <person name="La Ragione R."/>
            <person name="Hildebrand F."/>
            <person name="Pallen M.J."/>
        </authorList>
    </citation>
    <scope>NUCLEOTIDE SEQUENCE</scope>
    <source>
        <strain evidence="2">ChiSjej3B21-11622</strain>
    </source>
</reference>